<organism evidence="2 3">
    <name type="scientific">Leptomonas seymouri</name>
    <dbReference type="NCBI Taxonomy" id="5684"/>
    <lineage>
        <taxon>Eukaryota</taxon>
        <taxon>Discoba</taxon>
        <taxon>Euglenozoa</taxon>
        <taxon>Kinetoplastea</taxon>
        <taxon>Metakinetoplastina</taxon>
        <taxon>Trypanosomatida</taxon>
        <taxon>Trypanosomatidae</taxon>
        <taxon>Leishmaniinae</taxon>
        <taxon>Leptomonas</taxon>
    </lineage>
</organism>
<name>A0A0N0P6X7_LEPSE</name>
<feature type="compositionally biased region" description="Low complexity" evidence="1">
    <location>
        <begin position="96"/>
        <end position="130"/>
    </location>
</feature>
<feature type="region of interest" description="Disordered" evidence="1">
    <location>
        <begin position="342"/>
        <end position="367"/>
    </location>
</feature>
<comment type="caution">
    <text evidence="2">The sequence shown here is derived from an EMBL/GenBank/DDBJ whole genome shotgun (WGS) entry which is preliminary data.</text>
</comment>
<feature type="region of interest" description="Disordered" evidence="1">
    <location>
        <begin position="261"/>
        <end position="304"/>
    </location>
</feature>
<protein>
    <submittedName>
        <fullName evidence="2">Uncharacterized protein</fullName>
    </submittedName>
</protein>
<feature type="compositionally biased region" description="Acidic residues" evidence="1">
    <location>
        <begin position="350"/>
        <end position="367"/>
    </location>
</feature>
<dbReference type="VEuPathDB" id="TriTrypDB:Lsey_0060_0210"/>
<gene>
    <name evidence="2" type="ORF">ABL78_2779</name>
</gene>
<dbReference type="OrthoDB" id="267883at2759"/>
<reference evidence="2 3" key="1">
    <citation type="journal article" date="2015" name="PLoS Pathog.">
        <title>Leptomonas seymouri: Adaptations to the Dixenous Life Cycle Analyzed by Genome Sequencing, Transcriptome Profiling and Co-infection with Leishmania donovani.</title>
        <authorList>
            <person name="Kraeva N."/>
            <person name="Butenko A."/>
            <person name="Hlavacova J."/>
            <person name="Kostygov A."/>
            <person name="Myskova J."/>
            <person name="Grybchuk D."/>
            <person name="Lestinova T."/>
            <person name="Votypka J."/>
            <person name="Volf P."/>
            <person name="Opperdoes F."/>
            <person name="Flegontov P."/>
            <person name="Lukes J."/>
            <person name="Yurchenko V."/>
        </authorList>
    </citation>
    <scope>NUCLEOTIDE SEQUENCE [LARGE SCALE GENOMIC DNA]</scope>
    <source>
        <strain evidence="2 3">ATCC 30220</strain>
    </source>
</reference>
<dbReference type="OMA" id="ANMMKES"/>
<accession>A0A0N0P6X7</accession>
<dbReference type="Proteomes" id="UP000038009">
    <property type="component" value="Unassembled WGS sequence"/>
</dbReference>
<proteinExistence type="predicted"/>
<feature type="region of interest" description="Disordered" evidence="1">
    <location>
        <begin position="83"/>
        <end position="146"/>
    </location>
</feature>
<evidence type="ECO:0000256" key="1">
    <source>
        <dbReference type="SAM" id="MobiDB-lite"/>
    </source>
</evidence>
<feature type="region of interest" description="Disordered" evidence="1">
    <location>
        <begin position="429"/>
        <end position="487"/>
    </location>
</feature>
<keyword evidence="3" id="KW-1185">Reference proteome</keyword>
<feature type="compositionally biased region" description="Polar residues" evidence="1">
    <location>
        <begin position="274"/>
        <end position="297"/>
    </location>
</feature>
<feature type="region of interest" description="Disordered" evidence="1">
    <location>
        <begin position="166"/>
        <end position="201"/>
    </location>
</feature>
<evidence type="ECO:0000313" key="3">
    <source>
        <dbReference type="Proteomes" id="UP000038009"/>
    </source>
</evidence>
<sequence length="487" mass="50715">MLPTPQCGKGLSTLSRAYASAYARACSSRRDAKRVLPRFPPPSLPSPGSAVRLLQDVLTHHRRLKSVGTLLASRQCLHTTTCNLARSSPPDRRPSSRASTAADDLLSRWSRRSPTSTSAAREPSAPEAATNASTAKPAVEQQGDLSSDSLNVEELLLFDEDDRVESSMVTQAAKQPMNRDGNATNRQARDAVAASPGSSVTVRSGACEDFAASSAASSALQGGEMDEDDADVYGIAASTAALGGHLMEDLLQQASLDSMSEAASALEDAETMRTPFSSPRNTSSAENSELPPQQAASSAREIDVDPSATAAFSAEGSEAKGVHASVHNRQSSLVTATLSEAVDAHPSESDVTEDETQLEAEDGEEDESMDIVLEEETDRMLQAALANMMKESSAATSGANRPQMGGSGGYVFFSQEAVMAAAESLSASTPVPADEVCAGSASATASTERRGSAAAVETSGVEADFDDDAVREAEMESLGLNMGTPKS</sequence>
<dbReference type="EMBL" id="LJSK01000060">
    <property type="protein sequence ID" value="KPI88146.1"/>
    <property type="molecule type" value="Genomic_DNA"/>
</dbReference>
<evidence type="ECO:0000313" key="2">
    <source>
        <dbReference type="EMBL" id="KPI88146.1"/>
    </source>
</evidence>
<dbReference type="AlphaFoldDB" id="A0A0N0P6X7"/>